<sequence>MKTIDLLAVAAGTVISAGFFAVLTVSVGHALQPNARLLADAVSCGQAPNAPGKALICGNAGQPVEVGSVELIAAHAGSVAERNS</sequence>
<gene>
    <name evidence="1" type="ORF">GCM10011289_24770</name>
</gene>
<proteinExistence type="predicted"/>
<reference evidence="1" key="2">
    <citation type="submission" date="2020-09" db="EMBL/GenBank/DDBJ databases">
        <authorList>
            <person name="Sun Q."/>
            <person name="Kim S."/>
        </authorList>
    </citation>
    <scope>NUCLEOTIDE SEQUENCE</scope>
    <source>
        <strain evidence="1">KCTC 32182</strain>
    </source>
</reference>
<dbReference type="RefSeq" id="WP_189534760.1">
    <property type="nucleotide sequence ID" value="NZ_BMYX01000014.1"/>
</dbReference>
<protein>
    <submittedName>
        <fullName evidence="1">Uncharacterized protein</fullName>
    </submittedName>
</protein>
<reference evidence="1" key="1">
    <citation type="journal article" date="2014" name="Int. J. Syst. Evol. Microbiol.">
        <title>Complete genome sequence of Corynebacterium casei LMG S-19264T (=DSM 44701T), isolated from a smear-ripened cheese.</title>
        <authorList>
            <consortium name="US DOE Joint Genome Institute (JGI-PGF)"/>
            <person name="Walter F."/>
            <person name="Albersmeier A."/>
            <person name="Kalinowski J."/>
            <person name="Ruckert C."/>
        </authorList>
    </citation>
    <scope>NUCLEOTIDE SEQUENCE</scope>
    <source>
        <strain evidence="1">KCTC 32182</strain>
    </source>
</reference>
<accession>A0A918P4Q4</accession>
<evidence type="ECO:0000313" key="1">
    <source>
        <dbReference type="EMBL" id="GGY20262.1"/>
    </source>
</evidence>
<evidence type="ECO:0000313" key="2">
    <source>
        <dbReference type="Proteomes" id="UP000645257"/>
    </source>
</evidence>
<dbReference type="AlphaFoldDB" id="A0A918P4Q4"/>
<dbReference type="Proteomes" id="UP000645257">
    <property type="component" value="Unassembled WGS sequence"/>
</dbReference>
<keyword evidence="2" id="KW-1185">Reference proteome</keyword>
<organism evidence="1 2">
    <name type="scientific">Paludibacterium paludis</name>
    <dbReference type="NCBI Taxonomy" id="1225769"/>
    <lineage>
        <taxon>Bacteria</taxon>
        <taxon>Pseudomonadati</taxon>
        <taxon>Pseudomonadota</taxon>
        <taxon>Betaproteobacteria</taxon>
        <taxon>Neisseriales</taxon>
        <taxon>Chromobacteriaceae</taxon>
        <taxon>Paludibacterium</taxon>
    </lineage>
</organism>
<dbReference type="EMBL" id="BMYX01000014">
    <property type="protein sequence ID" value="GGY20262.1"/>
    <property type="molecule type" value="Genomic_DNA"/>
</dbReference>
<comment type="caution">
    <text evidence="1">The sequence shown here is derived from an EMBL/GenBank/DDBJ whole genome shotgun (WGS) entry which is preliminary data.</text>
</comment>
<name>A0A918P4Q4_9NEIS</name>